<dbReference type="AlphaFoldDB" id="A0AAJ0C038"/>
<comment type="caution">
    <text evidence="1">The sequence shown here is derived from an EMBL/GenBank/DDBJ whole genome shotgun (WGS) entry which is preliminary data.</text>
</comment>
<evidence type="ECO:0000313" key="1">
    <source>
        <dbReference type="EMBL" id="KAK1767690.1"/>
    </source>
</evidence>
<dbReference type="RefSeq" id="XP_060283903.1">
    <property type="nucleotide sequence ID" value="XM_060428566.1"/>
</dbReference>
<sequence length="228" mass="25734">MLTVSNCLSVCMHIHGAHTWCCYSVRIYPTLCCGSMTGRYAGLLLMYCHYWLACYGNCPSTREYMSIRYSCISGRPERSISDSLSWVSSLSPHYTTLLLLRCDQPHPALCDSGHAQLESLLGGRQDQSLSEILPYFLRIADWPWTIPIFVATSLCLTLHAHWLFFYPACSMASPLTGQYGTGQNSKTQLEPAIFAKPMHLHCREWSSPRLSRLSLATTHANTSRWVTL</sequence>
<dbReference type="Proteomes" id="UP001244011">
    <property type="component" value="Unassembled WGS sequence"/>
</dbReference>
<name>A0AAJ0C038_9PEZI</name>
<evidence type="ECO:0000313" key="2">
    <source>
        <dbReference type="Proteomes" id="UP001244011"/>
    </source>
</evidence>
<proteinExistence type="predicted"/>
<dbReference type="EMBL" id="MU839007">
    <property type="protein sequence ID" value="KAK1767690.1"/>
    <property type="molecule type" value="Genomic_DNA"/>
</dbReference>
<accession>A0AAJ0C038</accession>
<reference evidence="1" key="1">
    <citation type="submission" date="2023-06" db="EMBL/GenBank/DDBJ databases">
        <title>Genome-scale phylogeny and comparative genomics of the fungal order Sordariales.</title>
        <authorList>
            <consortium name="Lawrence Berkeley National Laboratory"/>
            <person name="Hensen N."/>
            <person name="Bonometti L."/>
            <person name="Westerberg I."/>
            <person name="Brannstrom I.O."/>
            <person name="Guillou S."/>
            <person name="Cros-Aarteil S."/>
            <person name="Calhoun S."/>
            <person name="Haridas S."/>
            <person name="Kuo A."/>
            <person name="Mondo S."/>
            <person name="Pangilinan J."/>
            <person name="Riley R."/>
            <person name="Labutti K."/>
            <person name="Andreopoulos B."/>
            <person name="Lipzen A."/>
            <person name="Chen C."/>
            <person name="Yanf M."/>
            <person name="Daum C."/>
            <person name="Ng V."/>
            <person name="Clum A."/>
            <person name="Steindorff A."/>
            <person name="Ohm R."/>
            <person name="Martin F."/>
            <person name="Silar P."/>
            <person name="Natvig D."/>
            <person name="Lalanne C."/>
            <person name="Gautier V."/>
            <person name="Ament-Velasquez S.L."/>
            <person name="Kruys A."/>
            <person name="Hutchinson M.I."/>
            <person name="Powell A.J."/>
            <person name="Barry K."/>
            <person name="Miller A.N."/>
            <person name="Grigoriev I.V."/>
            <person name="Debuchy R."/>
            <person name="Gladieux P."/>
            <person name="Thoren M.H."/>
            <person name="Johannesson H."/>
        </authorList>
    </citation>
    <scope>NUCLEOTIDE SEQUENCE</scope>
    <source>
        <strain evidence="1">8032-3</strain>
    </source>
</reference>
<dbReference type="GeneID" id="85311753"/>
<protein>
    <submittedName>
        <fullName evidence="1">Uncharacterized protein</fullName>
    </submittedName>
</protein>
<keyword evidence="2" id="KW-1185">Reference proteome</keyword>
<gene>
    <name evidence="1" type="ORF">QBC33DRAFT_54551</name>
</gene>
<organism evidence="1 2">
    <name type="scientific">Phialemonium atrogriseum</name>
    <dbReference type="NCBI Taxonomy" id="1093897"/>
    <lineage>
        <taxon>Eukaryota</taxon>
        <taxon>Fungi</taxon>
        <taxon>Dikarya</taxon>
        <taxon>Ascomycota</taxon>
        <taxon>Pezizomycotina</taxon>
        <taxon>Sordariomycetes</taxon>
        <taxon>Sordariomycetidae</taxon>
        <taxon>Cephalothecales</taxon>
        <taxon>Cephalothecaceae</taxon>
        <taxon>Phialemonium</taxon>
    </lineage>
</organism>